<feature type="domain" description="Roadblock/LAMTOR2" evidence="3">
    <location>
        <begin position="17"/>
        <end position="140"/>
    </location>
</feature>
<dbReference type="EMBL" id="JBFCZG010000008">
    <property type="protein sequence ID" value="KAL3418817.1"/>
    <property type="molecule type" value="Genomic_DNA"/>
</dbReference>
<dbReference type="Pfam" id="PF03259">
    <property type="entry name" value="Robl_LC7"/>
    <property type="match status" value="1"/>
</dbReference>
<organism evidence="4 5">
    <name type="scientific">Phlyctema vagabunda</name>
    <dbReference type="NCBI Taxonomy" id="108571"/>
    <lineage>
        <taxon>Eukaryota</taxon>
        <taxon>Fungi</taxon>
        <taxon>Dikarya</taxon>
        <taxon>Ascomycota</taxon>
        <taxon>Pezizomycotina</taxon>
        <taxon>Leotiomycetes</taxon>
        <taxon>Helotiales</taxon>
        <taxon>Dermateaceae</taxon>
        <taxon>Phlyctema</taxon>
    </lineage>
</organism>
<accession>A0ABR4P679</accession>
<evidence type="ECO:0000256" key="2">
    <source>
        <dbReference type="SAM" id="MobiDB-lite"/>
    </source>
</evidence>
<protein>
    <recommendedName>
        <fullName evidence="3">Roadblock/LAMTOR2 domain-containing protein</fullName>
    </recommendedName>
</protein>
<sequence>MQPETSQWHGAGTDITSEDNLLRLSQKASVQAVAVLDRSSGSILRTQGQFATSRVLHAGTTSMSASTAIATGPESNGQPAALSPSGVEELASMAWNFVNATSGLVQGLDTEDEVKLLRLRTKKHELVIVPDPKYILVVVHETPSA</sequence>
<dbReference type="SMART" id="SM00960">
    <property type="entry name" value="Robl_LC7"/>
    <property type="match status" value="1"/>
</dbReference>
<keyword evidence="5" id="KW-1185">Reference proteome</keyword>
<evidence type="ECO:0000259" key="3">
    <source>
        <dbReference type="SMART" id="SM00960"/>
    </source>
</evidence>
<feature type="region of interest" description="Disordered" evidence="2">
    <location>
        <begin position="63"/>
        <end position="83"/>
    </location>
</feature>
<dbReference type="Proteomes" id="UP001629113">
    <property type="component" value="Unassembled WGS sequence"/>
</dbReference>
<evidence type="ECO:0000313" key="4">
    <source>
        <dbReference type="EMBL" id="KAL3418817.1"/>
    </source>
</evidence>
<evidence type="ECO:0000313" key="5">
    <source>
        <dbReference type="Proteomes" id="UP001629113"/>
    </source>
</evidence>
<gene>
    <name evidence="4" type="ORF">PVAG01_09038</name>
</gene>
<proteinExistence type="inferred from homology"/>
<comment type="caution">
    <text evidence="4">The sequence shown here is derived from an EMBL/GenBank/DDBJ whole genome shotgun (WGS) entry which is preliminary data.</text>
</comment>
<reference evidence="4 5" key="1">
    <citation type="submission" date="2024-06" db="EMBL/GenBank/DDBJ databases">
        <title>Complete genome of Phlyctema vagabunda strain 19-DSS-EL-015.</title>
        <authorList>
            <person name="Fiorenzani C."/>
        </authorList>
    </citation>
    <scope>NUCLEOTIDE SEQUENCE [LARGE SCALE GENOMIC DNA]</scope>
    <source>
        <strain evidence="4 5">19-DSS-EL-015</strain>
    </source>
</reference>
<name>A0ABR4P679_9HELO</name>
<dbReference type="SUPFAM" id="SSF103196">
    <property type="entry name" value="Roadblock/LC7 domain"/>
    <property type="match status" value="1"/>
</dbReference>
<dbReference type="PANTHER" id="PTHR10779">
    <property type="entry name" value="DYNEIN LIGHT CHAIN ROADBLOCK"/>
    <property type="match status" value="1"/>
</dbReference>
<comment type="similarity">
    <text evidence="1">Belongs to the GAMAD family.</text>
</comment>
<evidence type="ECO:0000256" key="1">
    <source>
        <dbReference type="ARBA" id="ARBA00007191"/>
    </source>
</evidence>
<dbReference type="Gene3D" id="3.30.450.30">
    <property type="entry name" value="Dynein light chain 2a, cytoplasmic"/>
    <property type="match status" value="1"/>
</dbReference>
<dbReference type="InterPro" id="IPR004942">
    <property type="entry name" value="Roadblock/LAMTOR2_dom"/>
</dbReference>